<evidence type="ECO:0000256" key="1">
    <source>
        <dbReference type="SAM" id="SignalP"/>
    </source>
</evidence>
<reference evidence="2 3" key="1">
    <citation type="submission" date="2022-03" db="EMBL/GenBank/DDBJ databases">
        <title>Hymenobactersp. isolated from the air.</title>
        <authorList>
            <person name="Won M."/>
            <person name="Kwon S.-W."/>
        </authorList>
    </citation>
    <scope>NUCLEOTIDE SEQUENCE [LARGE SCALE GENOMIC DNA]</scope>
    <source>
        <strain evidence="2 3">KACC 21982</strain>
    </source>
</reference>
<dbReference type="Proteomes" id="UP000831113">
    <property type="component" value="Chromosome"/>
</dbReference>
<dbReference type="RefSeq" id="WP_243799798.1">
    <property type="nucleotide sequence ID" value="NZ_CP094669.1"/>
</dbReference>
<sequence>MKHSLLAFISCAALSLALVALSASFVQGQTPITVTIGTGTTAGSTNVLLSTSTTTNKYARTASIYSAEELRAAGARAGSITRIAWFKGGTGEYTTGDAQLTIYFKRTTAASFSANPVVWDTEVMGATAVYSNTMLSLPTGTGWKEFVLTAPFVWNGTDNIEVLVDWFRSSTPTADISWQYTAVITANGTHSTQVNSMPIPTVRWAANRPNVRFQLAPLVSATRTQGPTNWVQVSPNPFTQDLTLKVGASGQHLPVEATLTDALGRTHYQQQLPAGAERKLPLPATLAAGLYFLTLRNEQWQQTQRLVRE</sequence>
<dbReference type="InterPro" id="IPR026444">
    <property type="entry name" value="Secre_tail"/>
</dbReference>
<dbReference type="EMBL" id="CP094669">
    <property type="protein sequence ID" value="UOG75578.1"/>
    <property type="molecule type" value="Genomic_DNA"/>
</dbReference>
<feature type="chain" id="PRO_5045896557" evidence="1">
    <location>
        <begin position="29"/>
        <end position="309"/>
    </location>
</feature>
<proteinExistence type="predicted"/>
<feature type="signal peptide" evidence="1">
    <location>
        <begin position="1"/>
        <end position="28"/>
    </location>
</feature>
<evidence type="ECO:0000313" key="3">
    <source>
        <dbReference type="Proteomes" id="UP000831113"/>
    </source>
</evidence>
<protein>
    <submittedName>
        <fullName evidence="2">T9SS type A sorting domain-containing protein</fullName>
    </submittedName>
</protein>
<keyword evidence="3" id="KW-1185">Reference proteome</keyword>
<keyword evidence="1" id="KW-0732">Signal</keyword>
<evidence type="ECO:0000313" key="2">
    <source>
        <dbReference type="EMBL" id="UOG75578.1"/>
    </source>
</evidence>
<name>A0ABY4D6F9_9BACT</name>
<dbReference type="NCBIfam" id="TIGR04183">
    <property type="entry name" value="Por_Secre_tail"/>
    <property type="match status" value="1"/>
</dbReference>
<gene>
    <name evidence="2" type="ORF">MTX78_03055</name>
</gene>
<organism evidence="2 3">
    <name type="scientific">Hymenobacter tibetensis</name>
    <dbReference type="NCBI Taxonomy" id="497967"/>
    <lineage>
        <taxon>Bacteria</taxon>
        <taxon>Pseudomonadati</taxon>
        <taxon>Bacteroidota</taxon>
        <taxon>Cytophagia</taxon>
        <taxon>Cytophagales</taxon>
        <taxon>Hymenobacteraceae</taxon>
        <taxon>Hymenobacter</taxon>
    </lineage>
</organism>
<accession>A0ABY4D6F9</accession>